<dbReference type="SMART" id="SM00862">
    <property type="entry name" value="Trans_reg_C"/>
    <property type="match status" value="1"/>
</dbReference>
<keyword evidence="2" id="KW-0067">ATP-binding</keyword>
<dbReference type="AlphaFoldDB" id="A0A1P8WRA5"/>
<evidence type="ECO:0000256" key="4">
    <source>
        <dbReference type="PROSITE-ProRule" id="PRU01091"/>
    </source>
</evidence>
<sequence>MIQFEDFRLDVEDAQLLRGGKRVALTPKAFDVLARLATNAGRLISKEELLNSLWDDALVSDASLVVCIREIRKRLGDNARSPQFIETVHRRGYRFIADVNEAGGAEVKQDQAPRAETSARASGERQPGDSTSRHATTRTRVSSIVGRQEEFAELDRVFRVAASGQRQTVFVAGEPGAGKTAFITDFIVQHTDESVRIAEGQCFEQFGEGEPYLPVLEALTQLTQQSDGDRIIEAITRFAPTWLTQMPSLRGRLPADVAESDALGSSATRMLREMAETLETLTIETPLILIFEDLHWSDYSTLDLISYMARRRQPAKLLIIGTYRPVEIILRNHALKPVKRELLSKQACCEIPLASISVEAVSEYLTKRFPEIETSNEIAARIHRRTDGHPLFVAELISYLAAHDKLIPTTTDVADAPLPENIRAMIDTQIDLVDDEQRKILEAGSIAGVEFSAAAIADVLGQQVLDIEDQLDSLAERQQLLQPVDDGHSVEAPSARYRFRHVLYQEALYKRCAAGRRIRLHRRLGERLEQRHVEPPPELAAQLAIHFERGHVLDRAIHFLRMAADRATRHYANREAAEYVSRAIDLIRRDPSLADLRLSLFEQRGLIYRSSANIAAAAKDFEAMAQEARRRGKVAEQANAQFCLASVFSWVDRQKCLDAAVRANQLAERLDSGLHQKHLRGWWAYWNLLWEGWTEGDAAASSAAISAARKLNDREMLCLHLSRSGCFHLVLSDYDTACRATEEAMQLATEIGDASEYLLATFFRGWACLYDGRWEEMARLLWDGLQIAETNGHDRYALLLRLQMAQLCNEAGDFDHAAELAERSLKESRELDLGYGQLVSPILLGVAYLGQDRAGEALELLEQIVQRLDNERLLMDWIWKMPLRYATARCHFKLGNLDAVRDYAAKLRLAASFPRGQTHEALSHQLLADASLRQGDSKAARAEITRALNIVQTTRLPLAEWRILQTAATAFADSDPERSQECELQSQNAFSGLVQGLNATFPSLRPPGNRSIER</sequence>
<dbReference type="KEGG" id="fmr:Fuma_06271"/>
<feature type="region of interest" description="Disordered" evidence="5">
    <location>
        <begin position="105"/>
        <end position="139"/>
    </location>
</feature>
<dbReference type="GO" id="GO:0005737">
    <property type="term" value="C:cytoplasm"/>
    <property type="evidence" value="ECO:0007669"/>
    <property type="project" value="TreeGrafter"/>
</dbReference>
<dbReference type="InterPro" id="IPR027417">
    <property type="entry name" value="P-loop_NTPase"/>
</dbReference>
<dbReference type="Gene3D" id="1.10.10.10">
    <property type="entry name" value="Winged helix-like DNA-binding domain superfamily/Winged helix DNA-binding domain"/>
    <property type="match status" value="1"/>
</dbReference>
<dbReference type="Gene3D" id="1.25.40.10">
    <property type="entry name" value="Tetratricopeptide repeat domain"/>
    <property type="match status" value="2"/>
</dbReference>
<dbReference type="GO" id="GO:0004016">
    <property type="term" value="F:adenylate cyclase activity"/>
    <property type="evidence" value="ECO:0007669"/>
    <property type="project" value="TreeGrafter"/>
</dbReference>
<dbReference type="InterPro" id="IPR016032">
    <property type="entry name" value="Sig_transdc_resp-reg_C-effctor"/>
</dbReference>
<evidence type="ECO:0000313" key="8">
    <source>
        <dbReference type="Proteomes" id="UP000187735"/>
    </source>
</evidence>
<dbReference type="RefSeq" id="WP_158521199.1">
    <property type="nucleotide sequence ID" value="NZ_CP017641.1"/>
</dbReference>
<dbReference type="Pfam" id="PF00486">
    <property type="entry name" value="Trans_reg_C"/>
    <property type="match status" value="1"/>
</dbReference>
<dbReference type="SUPFAM" id="SSF52540">
    <property type="entry name" value="P-loop containing nucleoside triphosphate hydrolases"/>
    <property type="match status" value="1"/>
</dbReference>
<reference evidence="7 8" key="1">
    <citation type="journal article" date="2016" name="Front. Microbiol.">
        <title>Fuerstia marisgermanicae gen. nov., sp. nov., an Unusual Member of the Phylum Planctomycetes from the German Wadden Sea.</title>
        <authorList>
            <person name="Kohn T."/>
            <person name="Heuer A."/>
            <person name="Jogler M."/>
            <person name="Vollmers J."/>
            <person name="Boedeker C."/>
            <person name="Bunk B."/>
            <person name="Rast P."/>
            <person name="Borchert D."/>
            <person name="Glockner I."/>
            <person name="Freese H.M."/>
            <person name="Klenk H.P."/>
            <person name="Overmann J."/>
            <person name="Kaster A.K."/>
            <person name="Rohde M."/>
            <person name="Wiegand S."/>
            <person name="Jogler C."/>
        </authorList>
    </citation>
    <scope>NUCLEOTIDE SEQUENCE [LARGE SCALE GENOMIC DNA]</scope>
    <source>
        <strain evidence="7 8">NH11</strain>
    </source>
</reference>
<keyword evidence="8" id="KW-1185">Reference proteome</keyword>
<evidence type="ECO:0000256" key="2">
    <source>
        <dbReference type="ARBA" id="ARBA00022840"/>
    </source>
</evidence>
<dbReference type="PROSITE" id="PS51755">
    <property type="entry name" value="OMPR_PHOB"/>
    <property type="match status" value="1"/>
</dbReference>
<keyword evidence="3 4" id="KW-0238">DNA-binding</keyword>
<dbReference type="GO" id="GO:0003677">
    <property type="term" value="F:DNA binding"/>
    <property type="evidence" value="ECO:0007669"/>
    <property type="project" value="UniProtKB-UniRule"/>
</dbReference>
<dbReference type="Gene3D" id="3.40.50.300">
    <property type="entry name" value="P-loop containing nucleotide triphosphate hydrolases"/>
    <property type="match status" value="1"/>
</dbReference>
<name>A0A1P8WRA5_9PLAN</name>
<dbReference type="Pfam" id="PF13191">
    <property type="entry name" value="AAA_16"/>
    <property type="match status" value="1"/>
</dbReference>
<dbReference type="GO" id="GO:0005524">
    <property type="term" value="F:ATP binding"/>
    <property type="evidence" value="ECO:0007669"/>
    <property type="project" value="UniProtKB-KW"/>
</dbReference>
<feature type="domain" description="OmpR/PhoB-type" evidence="6">
    <location>
        <begin position="1"/>
        <end position="97"/>
    </location>
</feature>
<dbReference type="CDD" id="cd00383">
    <property type="entry name" value="trans_reg_C"/>
    <property type="match status" value="1"/>
</dbReference>
<dbReference type="STRING" id="1891926.Fuma_06271"/>
<dbReference type="InterPro" id="IPR011990">
    <property type="entry name" value="TPR-like_helical_dom_sf"/>
</dbReference>
<dbReference type="PANTHER" id="PTHR16305">
    <property type="entry name" value="TESTICULAR SOLUBLE ADENYLYL CYCLASE"/>
    <property type="match status" value="1"/>
</dbReference>
<dbReference type="OrthoDB" id="222290at2"/>
<dbReference type="GO" id="GO:0006355">
    <property type="term" value="P:regulation of DNA-templated transcription"/>
    <property type="evidence" value="ECO:0007669"/>
    <property type="project" value="InterPro"/>
</dbReference>
<dbReference type="SUPFAM" id="SSF48452">
    <property type="entry name" value="TPR-like"/>
    <property type="match status" value="2"/>
</dbReference>
<evidence type="ECO:0000256" key="5">
    <source>
        <dbReference type="SAM" id="MobiDB-lite"/>
    </source>
</evidence>
<dbReference type="InterPro" id="IPR041664">
    <property type="entry name" value="AAA_16"/>
</dbReference>
<evidence type="ECO:0000313" key="7">
    <source>
        <dbReference type="EMBL" id="APZ96601.1"/>
    </source>
</evidence>
<evidence type="ECO:0000259" key="6">
    <source>
        <dbReference type="PROSITE" id="PS51755"/>
    </source>
</evidence>
<gene>
    <name evidence="7" type="primary">hilA</name>
    <name evidence="7" type="ORF">Fuma_06271</name>
</gene>
<proteinExistence type="predicted"/>
<protein>
    <submittedName>
        <fullName evidence="7">Transcriptional regulator HilA</fullName>
    </submittedName>
</protein>
<accession>A0A1P8WRA5</accession>
<dbReference type="EMBL" id="CP017641">
    <property type="protein sequence ID" value="APZ96601.1"/>
    <property type="molecule type" value="Genomic_DNA"/>
</dbReference>
<feature type="DNA-binding region" description="OmpR/PhoB-type" evidence="4">
    <location>
        <begin position="1"/>
        <end position="97"/>
    </location>
</feature>
<dbReference type="PANTHER" id="PTHR16305:SF28">
    <property type="entry name" value="GUANYLATE CYCLASE DOMAIN-CONTAINING PROTEIN"/>
    <property type="match status" value="1"/>
</dbReference>
<evidence type="ECO:0000256" key="3">
    <source>
        <dbReference type="ARBA" id="ARBA00023125"/>
    </source>
</evidence>
<organism evidence="7 8">
    <name type="scientific">Fuerstiella marisgermanici</name>
    <dbReference type="NCBI Taxonomy" id="1891926"/>
    <lineage>
        <taxon>Bacteria</taxon>
        <taxon>Pseudomonadati</taxon>
        <taxon>Planctomycetota</taxon>
        <taxon>Planctomycetia</taxon>
        <taxon>Planctomycetales</taxon>
        <taxon>Planctomycetaceae</taxon>
        <taxon>Fuerstiella</taxon>
    </lineage>
</organism>
<dbReference type="InterPro" id="IPR001867">
    <property type="entry name" value="OmpR/PhoB-type_DNA-bd"/>
</dbReference>
<feature type="compositionally biased region" description="Polar residues" evidence="5">
    <location>
        <begin position="128"/>
        <end position="139"/>
    </location>
</feature>
<dbReference type="InterPro" id="IPR036388">
    <property type="entry name" value="WH-like_DNA-bd_sf"/>
</dbReference>
<dbReference type="SUPFAM" id="SSF46894">
    <property type="entry name" value="C-terminal effector domain of the bipartite response regulators"/>
    <property type="match status" value="1"/>
</dbReference>
<evidence type="ECO:0000256" key="1">
    <source>
        <dbReference type="ARBA" id="ARBA00022741"/>
    </source>
</evidence>
<keyword evidence="1" id="KW-0547">Nucleotide-binding</keyword>
<dbReference type="Proteomes" id="UP000187735">
    <property type="component" value="Chromosome"/>
</dbReference>
<dbReference type="GO" id="GO:0000160">
    <property type="term" value="P:phosphorelay signal transduction system"/>
    <property type="evidence" value="ECO:0007669"/>
    <property type="project" value="InterPro"/>
</dbReference>